<protein>
    <submittedName>
        <fullName evidence="1">Uncharacterized protein</fullName>
    </submittedName>
</protein>
<comment type="caution">
    <text evidence="1">The sequence shown here is derived from an EMBL/GenBank/DDBJ whole genome shotgun (WGS) entry which is preliminary data.</text>
</comment>
<dbReference type="EMBL" id="JAPQKH010000005">
    <property type="protein sequence ID" value="KAJ5096564.1"/>
    <property type="molecule type" value="Genomic_DNA"/>
</dbReference>
<name>A0A9W9FAF8_9EURO</name>
<dbReference type="AlphaFoldDB" id="A0A9W9FAF8"/>
<keyword evidence="2" id="KW-1185">Reference proteome</keyword>
<accession>A0A9W9FAF8</accession>
<reference evidence="1" key="2">
    <citation type="journal article" date="2023" name="IMA Fungus">
        <title>Comparative genomic study of the Penicillium genus elucidates a diverse pangenome and 15 lateral gene transfer events.</title>
        <authorList>
            <person name="Petersen C."/>
            <person name="Sorensen T."/>
            <person name="Nielsen M.R."/>
            <person name="Sondergaard T.E."/>
            <person name="Sorensen J.L."/>
            <person name="Fitzpatrick D.A."/>
            <person name="Frisvad J.C."/>
            <person name="Nielsen K.L."/>
        </authorList>
    </citation>
    <scope>NUCLEOTIDE SEQUENCE</scope>
    <source>
        <strain evidence="1">IBT 30069</strain>
    </source>
</reference>
<proteinExistence type="predicted"/>
<reference evidence="1" key="1">
    <citation type="submission" date="2022-11" db="EMBL/GenBank/DDBJ databases">
        <authorList>
            <person name="Petersen C."/>
        </authorList>
    </citation>
    <scope>NUCLEOTIDE SEQUENCE</scope>
    <source>
        <strain evidence="1">IBT 30069</strain>
    </source>
</reference>
<sequence length="219" mass="24291">MLLLLRNFRFQHGGLNKVEPRDESRLIVHLQPPQSDFHITTWSPGDQLLRNIAPQGQYRDSQANIYGLAIWLHRNGRSNCIVADDLTKRQLSGGPIRGENMEISVIKLAAGPDAGEKVRNIAQRSAITNDENIALLEAVKTFEVGQRFLMNRSATNPSIYLDYGIQLHDADKRIFSADVAGSLGHEGIQVSRCIERELAASTPLPAELVLDVASRANNM</sequence>
<organism evidence="1 2">
    <name type="scientific">Penicillium angulare</name>
    <dbReference type="NCBI Taxonomy" id="116970"/>
    <lineage>
        <taxon>Eukaryota</taxon>
        <taxon>Fungi</taxon>
        <taxon>Dikarya</taxon>
        <taxon>Ascomycota</taxon>
        <taxon>Pezizomycotina</taxon>
        <taxon>Eurotiomycetes</taxon>
        <taxon>Eurotiomycetidae</taxon>
        <taxon>Eurotiales</taxon>
        <taxon>Aspergillaceae</taxon>
        <taxon>Penicillium</taxon>
    </lineage>
</organism>
<evidence type="ECO:0000313" key="2">
    <source>
        <dbReference type="Proteomes" id="UP001149165"/>
    </source>
</evidence>
<evidence type="ECO:0000313" key="1">
    <source>
        <dbReference type="EMBL" id="KAJ5096564.1"/>
    </source>
</evidence>
<dbReference type="OrthoDB" id="4461621at2759"/>
<gene>
    <name evidence="1" type="ORF">N7456_007285</name>
</gene>
<dbReference type="Proteomes" id="UP001149165">
    <property type="component" value="Unassembled WGS sequence"/>
</dbReference>